<gene>
    <name evidence="3" type="ORF">HHI36_008153</name>
</gene>
<evidence type="ECO:0000259" key="2">
    <source>
        <dbReference type="Pfam" id="PF03372"/>
    </source>
</evidence>
<organism evidence="3 4">
    <name type="scientific">Cryptolaemus montrouzieri</name>
    <dbReference type="NCBI Taxonomy" id="559131"/>
    <lineage>
        <taxon>Eukaryota</taxon>
        <taxon>Metazoa</taxon>
        <taxon>Ecdysozoa</taxon>
        <taxon>Arthropoda</taxon>
        <taxon>Hexapoda</taxon>
        <taxon>Insecta</taxon>
        <taxon>Pterygota</taxon>
        <taxon>Neoptera</taxon>
        <taxon>Endopterygota</taxon>
        <taxon>Coleoptera</taxon>
        <taxon>Polyphaga</taxon>
        <taxon>Cucujiformia</taxon>
        <taxon>Coccinelloidea</taxon>
        <taxon>Coccinellidae</taxon>
        <taxon>Scymninae</taxon>
        <taxon>Scymnini</taxon>
        <taxon>Cryptolaemus</taxon>
    </lineage>
</organism>
<dbReference type="EMBL" id="JABFTP020000021">
    <property type="protein sequence ID" value="KAL3269070.1"/>
    <property type="molecule type" value="Genomic_DNA"/>
</dbReference>
<dbReference type="Pfam" id="PF03372">
    <property type="entry name" value="Exo_endo_phos"/>
    <property type="match status" value="1"/>
</dbReference>
<dbReference type="InterPro" id="IPR005135">
    <property type="entry name" value="Endo/exonuclease/phosphatase"/>
</dbReference>
<dbReference type="AlphaFoldDB" id="A0ABD2MRQ1"/>
<evidence type="ECO:0000313" key="3">
    <source>
        <dbReference type="EMBL" id="KAL3269070.1"/>
    </source>
</evidence>
<accession>A0ABD2MRQ1</accession>
<sequence>MTKLAKEKDKSKGEMKIENDEEHLKQTKHKKRENQTIEKKDQIYLGTWNVRTTYVEGTLIRLTEIMEKYEIDILALQETKQLGNFVEEVGNYIFFNSGGEDRRLGTGFLINRSLKQEIVEFLPITNRLCKIRVRSKYRKLTLMNVHCPTEEKENEIKEKFYEMIEEEYDKTPKFDVKIILGDFNAKLGQEEIYRPAIGKYSKHEESNENGKKLIELATERNLRVVTTYFQHKDIYKGTWISPDNRTVNQIDHMVIESKHAKYIMNVRSLRGADVDIDHMLVRAKIKYRKPEHQESKRNKVIKYAVEKLNDENIRKEFQTKINKRISSNKEESVEDQWRQLEQMMKEGADMLLKDDSKADQGGWYDEECRRAVLEREESRMNMMKNNTKENQKLYREKRRKAKSTCRRKKREYIETEMENLENNYMRKQTRQFYKNIQYQRRLYQQNKILFCKDKNGQLVEGIEESLKRWSEYFRELLDGKSEETSENANDEGAFLNEAY</sequence>
<dbReference type="SUPFAM" id="SSF56219">
    <property type="entry name" value="DNase I-like"/>
    <property type="match status" value="1"/>
</dbReference>
<evidence type="ECO:0000256" key="1">
    <source>
        <dbReference type="SAM" id="MobiDB-lite"/>
    </source>
</evidence>
<feature type="region of interest" description="Disordered" evidence="1">
    <location>
        <begin position="1"/>
        <end position="34"/>
    </location>
</feature>
<dbReference type="InterPro" id="IPR036691">
    <property type="entry name" value="Endo/exonu/phosph_ase_sf"/>
</dbReference>
<dbReference type="Proteomes" id="UP001516400">
    <property type="component" value="Unassembled WGS sequence"/>
</dbReference>
<dbReference type="Gene3D" id="3.60.10.10">
    <property type="entry name" value="Endonuclease/exonuclease/phosphatase"/>
    <property type="match status" value="1"/>
</dbReference>
<protein>
    <recommendedName>
        <fullName evidence="2">Endonuclease/exonuclease/phosphatase domain-containing protein</fullName>
    </recommendedName>
</protein>
<reference evidence="3 4" key="1">
    <citation type="journal article" date="2021" name="BMC Biol.">
        <title>Horizontally acquired antibacterial genes associated with adaptive radiation of ladybird beetles.</title>
        <authorList>
            <person name="Li H.S."/>
            <person name="Tang X.F."/>
            <person name="Huang Y.H."/>
            <person name="Xu Z.Y."/>
            <person name="Chen M.L."/>
            <person name="Du X.Y."/>
            <person name="Qiu B.Y."/>
            <person name="Chen P.T."/>
            <person name="Zhang W."/>
            <person name="Slipinski A."/>
            <person name="Escalona H.E."/>
            <person name="Waterhouse R.M."/>
            <person name="Zwick A."/>
            <person name="Pang H."/>
        </authorList>
    </citation>
    <scope>NUCLEOTIDE SEQUENCE [LARGE SCALE GENOMIC DNA]</scope>
    <source>
        <strain evidence="3">SYSU2018</strain>
    </source>
</reference>
<name>A0ABD2MRQ1_9CUCU</name>
<feature type="compositionally biased region" description="Basic and acidic residues" evidence="1">
    <location>
        <begin position="1"/>
        <end position="25"/>
    </location>
</feature>
<proteinExistence type="predicted"/>
<dbReference type="CDD" id="cd09076">
    <property type="entry name" value="L1-EN"/>
    <property type="match status" value="1"/>
</dbReference>
<evidence type="ECO:0000313" key="4">
    <source>
        <dbReference type="Proteomes" id="UP001516400"/>
    </source>
</evidence>
<keyword evidence="4" id="KW-1185">Reference proteome</keyword>
<comment type="caution">
    <text evidence="3">The sequence shown here is derived from an EMBL/GenBank/DDBJ whole genome shotgun (WGS) entry which is preliminary data.</text>
</comment>
<feature type="domain" description="Endonuclease/exonuclease/phosphatase" evidence="2">
    <location>
        <begin position="46"/>
        <end position="253"/>
    </location>
</feature>